<dbReference type="InterPro" id="IPR001650">
    <property type="entry name" value="Helicase_C-like"/>
</dbReference>
<gene>
    <name evidence="11" type="ORF">cyc_07311</name>
</gene>
<evidence type="ECO:0000313" key="12">
    <source>
        <dbReference type="Proteomes" id="UP000095192"/>
    </source>
</evidence>
<evidence type="ECO:0000256" key="1">
    <source>
        <dbReference type="ARBA" id="ARBA00012552"/>
    </source>
</evidence>
<dbReference type="InterPro" id="IPR027417">
    <property type="entry name" value="P-loop_NTPase"/>
</dbReference>
<comment type="caution">
    <text evidence="11">The sequence shown here is derived from an EMBL/GenBank/DDBJ whole genome shotgun (WGS) entry which is preliminary data.</text>
</comment>
<dbReference type="Pfam" id="PF00271">
    <property type="entry name" value="Helicase_C"/>
    <property type="match status" value="1"/>
</dbReference>
<feature type="domain" description="Helicase C-terminal" evidence="9">
    <location>
        <begin position="827"/>
        <end position="984"/>
    </location>
</feature>
<feature type="region of interest" description="Disordered" evidence="7">
    <location>
        <begin position="270"/>
        <end position="296"/>
    </location>
</feature>
<dbReference type="PROSITE" id="PS51194">
    <property type="entry name" value="HELICASE_CTER"/>
    <property type="match status" value="1"/>
</dbReference>
<dbReference type="VEuPathDB" id="ToxoDB:LOC34623303"/>
<evidence type="ECO:0000256" key="2">
    <source>
        <dbReference type="ARBA" id="ARBA00022741"/>
    </source>
</evidence>
<evidence type="ECO:0000259" key="9">
    <source>
        <dbReference type="PROSITE" id="PS51194"/>
    </source>
</evidence>
<feature type="compositionally biased region" description="Polar residues" evidence="7">
    <location>
        <begin position="425"/>
        <end position="449"/>
    </location>
</feature>
<dbReference type="InterPro" id="IPR000629">
    <property type="entry name" value="RNA-helicase_DEAD-box_CS"/>
</dbReference>
<feature type="compositionally biased region" description="Low complexity" evidence="7">
    <location>
        <begin position="462"/>
        <end position="471"/>
    </location>
</feature>
<evidence type="ECO:0000256" key="3">
    <source>
        <dbReference type="ARBA" id="ARBA00022801"/>
    </source>
</evidence>
<dbReference type="GO" id="GO:0003676">
    <property type="term" value="F:nucleic acid binding"/>
    <property type="evidence" value="ECO:0007669"/>
    <property type="project" value="InterPro"/>
</dbReference>
<dbReference type="Proteomes" id="UP000095192">
    <property type="component" value="Unassembled WGS sequence"/>
</dbReference>
<organism evidence="11 12">
    <name type="scientific">Cyclospora cayetanensis</name>
    <dbReference type="NCBI Taxonomy" id="88456"/>
    <lineage>
        <taxon>Eukaryota</taxon>
        <taxon>Sar</taxon>
        <taxon>Alveolata</taxon>
        <taxon>Apicomplexa</taxon>
        <taxon>Conoidasida</taxon>
        <taxon>Coccidia</taxon>
        <taxon>Eucoccidiorida</taxon>
        <taxon>Eimeriorina</taxon>
        <taxon>Eimeriidae</taxon>
        <taxon>Cyclospora</taxon>
    </lineage>
</organism>
<dbReference type="VEuPathDB" id="ToxoDB:cyc_07311"/>
<keyword evidence="3" id="KW-0378">Hydrolase</keyword>
<dbReference type="PROSITE" id="PS00039">
    <property type="entry name" value="DEAD_ATP_HELICASE"/>
    <property type="match status" value="1"/>
</dbReference>
<dbReference type="GO" id="GO:0005524">
    <property type="term" value="F:ATP binding"/>
    <property type="evidence" value="ECO:0007669"/>
    <property type="project" value="UniProtKB-KW"/>
</dbReference>
<keyword evidence="12" id="KW-1185">Reference proteome</keyword>
<dbReference type="Pfam" id="PF00270">
    <property type="entry name" value="DEAD"/>
    <property type="match status" value="1"/>
</dbReference>
<dbReference type="GO" id="GO:0016787">
    <property type="term" value="F:hydrolase activity"/>
    <property type="evidence" value="ECO:0007669"/>
    <property type="project" value="UniProtKB-KW"/>
</dbReference>
<dbReference type="VEuPathDB" id="ToxoDB:LOC34622001"/>
<keyword evidence="2" id="KW-0547">Nucleotide-binding</keyword>
<evidence type="ECO:0000256" key="4">
    <source>
        <dbReference type="ARBA" id="ARBA00022806"/>
    </source>
</evidence>
<evidence type="ECO:0000256" key="7">
    <source>
        <dbReference type="SAM" id="MobiDB-lite"/>
    </source>
</evidence>
<dbReference type="CDD" id="cd18787">
    <property type="entry name" value="SF2_C_DEAD"/>
    <property type="match status" value="1"/>
</dbReference>
<feature type="domain" description="DEAD-box RNA helicase Q" evidence="10">
    <location>
        <begin position="570"/>
        <end position="598"/>
    </location>
</feature>
<name>A0A1D3CTP0_9EIME</name>
<accession>A0A1D3CTP0</accession>
<evidence type="ECO:0000256" key="5">
    <source>
        <dbReference type="ARBA" id="ARBA00022840"/>
    </source>
</evidence>
<dbReference type="AlphaFoldDB" id="A0A1D3CTP0"/>
<keyword evidence="5" id="KW-0067">ATP-binding</keyword>
<dbReference type="EC" id="3.6.4.13" evidence="1"/>
<proteinExistence type="predicted"/>
<dbReference type="SMART" id="SM00487">
    <property type="entry name" value="DEXDc"/>
    <property type="match status" value="1"/>
</dbReference>
<dbReference type="InterPro" id="IPR014014">
    <property type="entry name" value="RNA_helicase_DEAD_Q_motif"/>
</dbReference>
<reference evidence="11 12" key="1">
    <citation type="journal article" date="2016" name="BMC Genomics">
        <title>Comparative genomics reveals Cyclospora cayetanensis possesses coccidia-like metabolism and invasion components but unique surface antigens.</title>
        <authorList>
            <person name="Liu S."/>
            <person name="Wang L."/>
            <person name="Zheng H."/>
            <person name="Xu Z."/>
            <person name="Roellig D.M."/>
            <person name="Li N."/>
            <person name="Frace M.A."/>
            <person name="Tang K."/>
            <person name="Arrowood M.J."/>
            <person name="Moss D.M."/>
            <person name="Zhang L."/>
            <person name="Feng Y."/>
            <person name="Xiao L."/>
        </authorList>
    </citation>
    <scope>NUCLEOTIDE SEQUENCE [LARGE SCALE GENOMIC DNA]</scope>
    <source>
        <strain evidence="11 12">CHN_HEN01</strain>
    </source>
</reference>
<protein>
    <recommendedName>
        <fullName evidence="1">RNA helicase</fullName>
        <ecNumber evidence="1">3.6.4.13</ecNumber>
    </recommendedName>
</protein>
<dbReference type="SUPFAM" id="SSF52540">
    <property type="entry name" value="P-loop containing nucleoside triphosphate hydrolases"/>
    <property type="match status" value="1"/>
</dbReference>
<evidence type="ECO:0000313" key="11">
    <source>
        <dbReference type="EMBL" id="OEH74563.1"/>
    </source>
</evidence>
<dbReference type="EMBL" id="JROU02002004">
    <property type="protein sequence ID" value="OEH74563.1"/>
    <property type="molecule type" value="Genomic_DNA"/>
</dbReference>
<evidence type="ECO:0000259" key="10">
    <source>
        <dbReference type="PROSITE" id="PS51195"/>
    </source>
</evidence>
<dbReference type="InterPro" id="IPR011545">
    <property type="entry name" value="DEAD/DEAH_box_helicase_dom"/>
</dbReference>
<dbReference type="PANTHER" id="PTHR47958">
    <property type="entry name" value="ATP-DEPENDENT RNA HELICASE DBP3"/>
    <property type="match status" value="1"/>
</dbReference>
<dbReference type="Gene3D" id="3.40.50.300">
    <property type="entry name" value="P-loop containing nucleotide triphosphate hydrolases"/>
    <property type="match status" value="2"/>
</dbReference>
<evidence type="ECO:0000256" key="6">
    <source>
        <dbReference type="PROSITE-ProRule" id="PRU00552"/>
    </source>
</evidence>
<feature type="compositionally biased region" description="Basic and acidic residues" evidence="7">
    <location>
        <begin position="145"/>
        <end position="157"/>
    </location>
</feature>
<feature type="region of interest" description="Disordered" evidence="7">
    <location>
        <begin position="143"/>
        <end position="190"/>
    </location>
</feature>
<feature type="short sequence motif" description="Q motif" evidence="6">
    <location>
        <begin position="570"/>
        <end position="598"/>
    </location>
</feature>
<dbReference type="PROSITE" id="PS51195">
    <property type="entry name" value="Q_MOTIF"/>
    <property type="match status" value="1"/>
</dbReference>
<dbReference type="InParanoid" id="A0A1D3CTP0"/>
<feature type="region of interest" description="Disordered" evidence="7">
    <location>
        <begin position="424"/>
        <end position="512"/>
    </location>
</feature>
<keyword evidence="4" id="KW-0347">Helicase</keyword>
<dbReference type="InterPro" id="IPR014001">
    <property type="entry name" value="Helicase_ATP-bd"/>
</dbReference>
<sequence>MRRKQLKRLQLLRRAAGVSARPPVAAAAAEAGAWRGGGRCAAIRKAAAAPAAVGKGELQGWLDRNRLVTGWMETLPKCGRGKQRLPSYVQTAAHAQAGSASLAPERGSAHYLEACHYAFSFKRSRRKLREEFESGGLVELLLPQDTDRQERQKDRSAAEGGALRTASAGGKTRHLQREEEGPSGHQVKATPLDIEAVEDSVQGWSPLAEASSAAVGAGGGRRGLGFCGRKAVFGALVRSFALKNAVLWSLSPGFLREILRVPSCSAASKAQQQQEATRGNCGSIAKNECMPRPDPRIKCRSSRTTMRRERRGPQPLRCCREEIRHASKTRIQRATPAKLGAAAAGRKGAGGAFYRLLSSSSAAAAAAAEATAERRFKAQEQQQAFGDAQISEARGMPRARGPPPALEGVFLTSNKPWQRDFLQGQPEQQDWRQASQELQQGSQDQSAVSHGTFMPPDDPWYSTPSSACASAPPTPPSPRQPRQKEQESHWRPSAQKTAAEGGRRLAEGGAGCGLRPIDWDRQNLPPIHPVSELPVDSDAEGGAAAALAAEEMQRLGITVEGLPPLPRLVPSFEAAGISPTLVQALLSLSLVSPSPIQRIGWPCCFSGRDVIAVSQTGSGKTLGFLIPALMHIQQQQQRSEGEGRRAASQQAGVPTVLVLAPTRELVVQINTESQRILRAAAASSKTEGLGDVSAAPKGASGKAAAAAALARSVAIYGGASRPQQILQLKLGADIVVATPGRLLDLLDSSALSLASVSYVVLDEADRMMDMGFEPQVRRILSQIRPDRQMLLWSATWPEEVQHLARDFCKKDFIKIQVGAADLQANPNIEQLVEVVPGRELHRRCLDLLQERQSDKALVFCATKREAEQLGRELRYEGLKAVAIHGDKSQRERDRILSDYRRGSCNILVATDVASRGLDIRDIRLVVNYGMPSDIETYIHRIGRSARPYSEYVFRHSISVFRTLIASNAFRPSVFAVVLHLLRHSNAFTPCGSIALNIFPSLCKAFPRPDRRDSKVSLRPLPLY</sequence>
<feature type="domain" description="Helicase ATP-binding" evidence="8">
    <location>
        <begin position="601"/>
        <end position="814"/>
    </location>
</feature>
<evidence type="ECO:0000259" key="8">
    <source>
        <dbReference type="PROSITE" id="PS51192"/>
    </source>
</evidence>
<dbReference type="GO" id="GO:0003724">
    <property type="term" value="F:RNA helicase activity"/>
    <property type="evidence" value="ECO:0007669"/>
    <property type="project" value="UniProtKB-EC"/>
</dbReference>
<dbReference type="SMART" id="SM00490">
    <property type="entry name" value="HELICc"/>
    <property type="match status" value="1"/>
</dbReference>
<dbReference type="PROSITE" id="PS51192">
    <property type="entry name" value="HELICASE_ATP_BIND_1"/>
    <property type="match status" value="1"/>
</dbReference>